<protein>
    <recommendedName>
        <fullName evidence="5">Haloacid dehalogenase-like hydrolase domain-containing protein 2</fullName>
    </recommendedName>
</protein>
<dbReference type="Ensembl" id="ENSOSIT00000053184.1">
    <property type="protein sequence ID" value="ENSOSIP00000050643.1"/>
    <property type="gene ID" value="ENSOSIG00000023580.1"/>
</dbReference>
<name>A0A8C8A028_9TELE</name>
<dbReference type="FunFam" id="3.40.50.1000:FF:000060">
    <property type="entry name" value="Haloacid dehalogenase-like hydrolase domain-containing protein 2"/>
    <property type="match status" value="1"/>
</dbReference>
<evidence type="ECO:0000256" key="6">
    <source>
        <dbReference type="SAM" id="SignalP"/>
    </source>
</evidence>
<dbReference type="PANTHER" id="PTHR19288:SF46">
    <property type="entry name" value="HALOACID DEHALOGENASE-LIKE HYDROLASE DOMAIN-CONTAINING PROTEIN 2"/>
    <property type="match status" value="1"/>
</dbReference>
<dbReference type="InterPro" id="IPR036412">
    <property type="entry name" value="HAD-like_sf"/>
</dbReference>
<dbReference type="InterPro" id="IPR006355">
    <property type="entry name" value="LHPP/HDHD2"/>
</dbReference>
<dbReference type="Pfam" id="PF13344">
    <property type="entry name" value="Hydrolase_6"/>
    <property type="match status" value="1"/>
</dbReference>
<keyword evidence="4" id="KW-0460">Magnesium</keyword>
<dbReference type="SUPFAM" id="SSF56784">
    <property type="entry name" value="HAD-like"/>
    <property type="match status" value="1"/>
</dbReference>
<feature type="chain" id="PRO_5034913833" description="Haloacid dehalogenase-like hydrolase domain-containing protein 2" evidence="6">
    <location>
        <begin position="19"/>
        <end position="299"/>
    </location>
</feature>
<reference evidence="7" key="1">
    <citation type="submission" date="2025-08" db="UniProtKB">
        <authorList>
            <consortium name="Ensembl"/>
        </authorList>
    </citation>
    <scope>IDENTIFICATION</scope>
</reference>
<organism evidence="7 8">
    <name type="scientific">Oryzias sinensis</name>
    <name type="common">Chinese medaka</name>
    <dbReference type="NCBI Taxonomy" id="183150"/>
    <lineage>
        <taxon>Eukaryota</taxon>
        <taxon>Metazoa</taxon>
        <taxon>Chordata</taxon>
        <taxon>Craniata</taxon>
        <taxon>Vertebrata</taxon>
        <taxon>Euteleostomi</taxon>
        <taxon>Actinopterygii</taxon>
        <taxon>Neopterygii</taxon>
        <taxon>Teleostei</taxon>
        <taxon>Neoteleostei</taxon>
        <taxon>Acanthomorphata</taxon>
        <taxon>Ovalentaria</taxon>
        <taxon>Atherinomorphae</taxon>
        <taxon>Beloniformes</taxon>
        <taxon>Adrianichthyidae</taxon>
        <taxon>Oryziinae</taxon>
        <taxon>Oryzias</taxon>
    </lineage>
</organism>
<accession>A0A8C8A028</accession>
<evidence type="ECO:0000313" key="7">
    <source>
        <dbReference type="Ensembl" id="ENSOSIP00000050643.1"/>
    </source>
</evidence>
<comment type="similarity">
    <text evidence="2">Belongs to the HAD-like hydrolase superfamily.</text>
</comment>
<proteinExistence type="inferred from homology"/>
<dbReference type="PANTHER" id="PTHR19288">
    <property type="entry name" value="4-NITROPHENYLPHOSPHATASE-RELATED"/>
    <property type="match status" value="1"/>
</dbReference>
<dbReference type="CDD" id="cd07509">
    <property type="entry name" value="HAD_PPase"/>
    <property type="match status" value="1"/>
</dbReference>
<feature type="signal peptide" evidence="6">
    <location>
        <begin position="1"/>
        <end position="18"/>
    </location>
</feature>
<dbReference type="Proteomes" id="UP000694383">
    <property type="component" value="Unplaced"/>
</dbReference>
<sequence length="299" mass="32831">MALTLYSLIQSVILCTNAIAVLHEERFLCKLGWAADQGVGGFGDDLGIKAQTHNLVRSVRTVMRGQTFFSGTTRLRNASVTVKFVTNTTKESKRNLLERLHRLNFDVQENEIFTSLSAARSLIEQKNHRPLLLVEDSALEDFTGIDTSEPNAVVIGLAPEHFNYQTLNKAFRMILDGAPLIAIHKARYYKRKDGLALGPGPFVTGLEYATDRKASVVGKPEKTFFMQALSDLGCSPGEAVMIGDDARDDVGGAQNAGMLGILVRSGKYREGDENKISPPPHLTCDSFPDAVEHILQNLL</sequence>
<dbReference type="Pfam" id="PF13242">
    <property type="entry name" value="Hydrolase_like"/>
    <property type="match status" value="1"/>
</dbReference>
<keyword evidence="8" id="KW-1185">Reference proteome</keyword>
<evidence type="ECO:0000256" key="3">
    <source>
        <dbReference type="ARBA" id="ARBA00022723"/>
    </source>
</evidence>
<dbReference type="GeneTree" id="ENSGT00940000155805"/>
<dbReference type="GO" id="GO:0005737">
    <property type="term" value="C:cytoplasm"/>
    <property type="evidence" value="ECO:0007669"/>
    <property type="project" value="TreeGrafter"/>
</dbReference>
<dbReference type="NCBIfam" id="TIGR01458">
    <property type="entry name" value="HAD-SF-IIA-hyp3"/>
    <property type="match status" value="1"/>
</dbReference>
<dbReference type="AlphaFoldDB" id="A0A8C8A028"/>
<keyword evidence="3" id="KW-0479">Metal-binding</keyword>
<evidence type="ECO:0000256" key="5">
    <source>
        <dbReference type="ARBA" id="ARBA00039666"/>
    </source>
</evidence>
<dbReference type="InterPro" id="IPR023214">
    <property type="entry name" value="HAD_sf"/>
</dbReference>
<dbReference type="InterPro" id="IPR013880">
    <property type="entry name" value="Yos1"/>
</dbReference>
<reference evidence="7" key="2">
    <citation type="submission" date="2025-09" db="UniProtKB">
        <authorList>
            <consortium name="Ensembl"/>
        </authorList>
    </citation>
    <scope>IDENTIFICATION</scope>
</reference>
<comment type="cofactor">
    <cofactor evidence="1">
        <name>Mg(2+)</name>
        <dbReference type="ChEBI" id="CHEBI:18420"/>
    </cofactor>
</comment>
<evidence type="ECO:0000256" key="2">
    <source>
        <dbReference type="ARBA" id="ARBA00007958"/>
    </source>
</evidence>
<evidence type="ECO:0000256" key="1">
    <source>
        <dbReference type="ARBA" id="ARBA00001946"/>
    </source>
</evidence>
<dbReference type="Gene3D" id="3.40.50.1000">
    <property type="entry name" value="HAD superfamily/HAD-like"/>
    <property type="match status" value="2"/>
</dbReference>
<evidence type="ECO:0000256" key="4">
    <source>
        <dbReference type="ARBA" id="ARBA00022842"/>
    </source>
</evidence>
<dbReference type="GO" id="GO:0016791">
    <property type="term" value="F:phosphatase activity"/>
    <property type="evidence" value="ECO:0007669"/>
    <property type="project" value="InterPro"/>
</dbReference>
<dbReference type="InterPro" id="IPR006357">
    <property type="entry name" value="HAD-SF_hydro_IIA"/>
</dbReference>
<dbReference type="NCBIfam" id="TIGR01460">
    <property type="entry name" value="HAD-SF-IIA"/>
    <property type="match status" value="1"/>
</dbReference>
<dbReference type="Pfam" id="PF08571">
    <property type="entry name" value="Yos1"/>
    <property type="match status" value="1"/>
</dbReference>
<keyword evidence="6" id="KW-0732">Signal</keyword>
<evidence type="ECO:0000313" key="8">
    <source>
        <dbReference type="Proteomes" id="UP000694383"/>
    </source>
</evidence>
<dbReference type="GO" id="GO:0046872">
    <property type="term" value="F:metal ion binding"/>
    <property type="evidence" value="ECO:0007669"/>
    <property type="project" value="UniProtKB-KW"/>
</dbReference>